<dbReference type="PANTHER" id="PTHR34580:SF1">
    <property type="entry name" value="PROTEIN PAFC"/>
    <property type="match status" value="1"/>
</dbReference>
<accession>A0A401ZR72</accession>
<feature type="domain" description="WYL" evidence="2">
    <location>
        <begin position="204"/>
        <end position="270"/>
    </location>
</feature>
<organism evidence="3 4">
    <name type="scientific">Dictyobacter aurantiacus</name>
    <dbReference type="NCBI Taxonomy" id="1936993"/>
    <lineage>
        <taxon>Bacteria</taxon>
        <taxon>Bacillati</taxon>
        <taxon>Chloroflexota</taxon>
        <taxon>Ktedonobacteria</taxon>
        <taxon>Ktedonobacterales</taxon>
        <taxon>Dictyobacteraceae</taxon>
        <taxon>Dictyobacter</taxon>
    </lineage>
</organism>
<protein>
    <recommendedName>
        <fullName evidence="2">WYL domain-containing protein</fullName>
    </recommendedName>
</protein>
<evidence type="ECO:0000259" key="2">
    <source>
        <dbReference type="Pfam" id="PF13280"/>
    </source>
</evidence>
<keyword evidence="4" id="KW-1185">Reference proteome</keyword>
<evidence type="ECO:0000313" key="4">
    <source>
        <dbReference type="Proteomes" id="UP000287224"/>
    </source>
</evidence>
<comment type="caution">
    <text evidence="3">The sequence shown here is derived from an EMBL/GenBank/DDBJ whole genome shotgun (WGS) entry which is preliminary data.</text>
</comment>
<dbReference type="EMBL" id="BIFQ01000002">
    <property type="protein sequence ID" value="GCE09290.1"/>
    <property type="molecule type" value="Genomic_DNA"/>
</dbReference>
<gene>
    <name evidence="3" type="ORF">KDAU_66190</name>
</gene>
<feature type="region of interest" description="Disordered" evidence="1">
    <location>
        <begin position="1"/>
        <end position="22"/>
    </location>
</feature>
<name>A0A401ZR72_9CHLR</name>
<dbReference type="PANTHER" id="PTHR34580">
    <property type="match status" value="1"/>
</dbReference>
<dbReference type="InterPro" id="IPR026881">
    <property type="entry name" value="WYL_dom"/>
</dbReference>
<evidence type="ECO:0000313" key="3">
    <source>
        <dbReference type="EMBL" id="GCE09290.1"/>
    </source>
</evidence>
<evidence type="ECO:0000256" key="1">
    <source>
        <dbReference type="SAM" id="MobiDB-lite"/>
    </source>
</evidence>
<reference evidence="4" key="1">
    <citation type="submission" date="2018-12" db="EMBL/GenBank/DDBJ databases">
        <title>Tengunoibacter tsumagoiensis gen. nov., sp. nov., Dictyobacter kobayashii sp. nov., D. alpinus sp. nov., and D. joshuensis sp. nov. and description of Dictyobacteraceae fam. nov. within the order Ktedonobacterales isolated from Tengu-no-mugimeshi.</title>
        <authorList>
            <person name="Wang C.M."/>
            <person name="Zheng Y."/>
            <person name="Sakai Y."/>
            <person name="Toyoda A."/>
            <person name="Minakuchi Y."/>
            <person name="Abe K."/>
            <person name="Yokota A."/>
            <person name="Yabe S."/>
        </authorList>
    </citation>
    <scope>NUCLEOTIDE SEQUENCE [LARGE SCALE GENOMIC DNA]</scope>
    <source>
        <strain evidence="4">S-27</strain>
    </source>
</reference>
<dbReference type="AlphaFoldDB" id="A0A401ZR72"/>
<dbReference type="Proteomes" id="UP000287224">
    <property type="component" value="Unassembled WGS sequence"/>
</dbReference>
<dbReference type="PROSITE" id="PS52050">
    <property type="entry name" value="WYL"/>
    <property type="match status" value="1"/>
</dbReference>
<dbReference type="Pfam" id="PF13280">
    <property type="entry name" value="WYL"/>
    <property type="match status" value="1"/>
</dbReference>
<proteinExistence type="predicted"/>
<sequence length="378" mass="44686">MEANDAPQLSWDELDDDSSSPRHETAERLLRLVLLLTGNTCTRKEVFAQLGSHYKIDENDEEEASNARYLANQLFGNDIAFLEEIGYEIEKTRSSIDRRIYHYHIAPGSGPGTQFLFRHEEVEALIVVYALFTDPSKYASISGHQIHPSQPPRHPFSEEVLALIERFVEMLPVEQRHMFDQSVRKPYIYFNMAPVTDYLPHRTIINTLADIIASNQSVSFHYTSSRGKKHPTFHQRVDPYYIIHLDGHFYLIGYSYKMNCFFEFRIDRILADTLKPGSEPIDRTRQQRPIAFSYWADEDLAHSGLSQRWLRQSIEQEEEYADEYGRLRRRFLIRAYAYSEWRILQQLRKYASKVELVEPRHLREQMRDDLQRTLKRYL</sequence>
<dbReference type="InterPro" id="IPR051534">
    <property type="entry name" value="CBASS_pafABC_assoc_protein"/>
</dbReference>